<dbReference type="PATRIC" id="fig|631454.5.peg.1546"/>
<evidence type="ECO:0000256" key="1">
    <source>
        <dbReference type="ARBA" id="ARBA00010815"/>
    </source>
</evidence>
<keyword evidence="2 7" id="KW-0489">Methyltransferase</keyword>
<keyword evidence="5" id="KW-0443">Lipid metabolism</keyword>
<dbReference type="Pfam" id="PF02353">
    <property type="entry name" value="CMAS"/>
    <property type="match status" value="1"/>
</dbReference>
<dbReference type="Proteomes" id="UP000017819">
    <property type="component" value="Unassembled WGS sequence"/>
</dbReference>
<evidence type="ECO:0000313" key="8">
    <source>
        <dbReference type="Proteomes" id="UP000017819"/>
    </source>
</evidence>
<keyword evidence="8" id="KW-1185">Reference proteome</keyword>
<evidence type="ECO:0000256" key="3">
    <source>
        <dbReference type="ARBA" id="ARBA00022679"/>
    </source>
</evidence>
<organism evidence="7 8">
    <name type="scientific">Lutibaculum baratangense AMV1</name>
    <dbReference type="NCBI Taxonomy" id="631454"/>
    <lineage>
        <taxon>Bacteria</taxon>
        <taxon>Pseudomonadati</taxon>
        <taxon>Pseudomonadota</taxon>
        <taxon>Alphaproteobacteria</taxon>
        <taxon>Hyphomicrobiales</taxon>
        <taxon>Tepidamorphaceae</taxon>
        <taxon>Lutibaculum</taxon>
    </lineage>
</organism>
<dbReference type="Gene3D" id="3.40.50.150">
    <property type="entry name" value="Vaccinia Virus protein VP39"/>
    <property type="match status" value="1"/>
</dbReference>
<dbReference type="STRING" id="631454.N177_1565"/>
<evidence type="ECO:0000256" key="4">
    <source>
        <dbReference type="ARBA" id="ARBA00022691"/>
    </source>
</evidence>
<dbReference type="InterPro" id="IPR050723">
    <property type="entry name" value="CFA/CMAS"/>
</dbReference>
<evidence type="ECO:0000256" key="6">
    <source>
        <dbReference type="PIRSR" id="PIRSR003085-1"/>
    </source>
</evidence>
<dbReference type="EC" id="2.1.1.79" evidence="7"/>
<dbReference type="GO" id="GO:0008825">
    <property type="term" value="F:cyclopropane-fatty-acyl-phospholipid synthase activity"/>
    <property type="evidence" value="ECO:0007669"/>
    <property type="project" value="UniProtKB-EC"/>
</dbReference>
<keyword evidence="4" id="KW-0949">S-adenosyl-L-methionine</keyword>
<dbReference type="GO" id="GO:0008610">
    <property type="term" value="P:lipid biosynthetic process"/>
    <property type="evidence" value="ECO:0007669"/>
    <property type="project" value="InterPro"/>
</dbReference>
<comment type="caution">
    <text evidence="7">The sequence shown here is derived from an EMBL/GenBank/DDBJ whole genome shotgun (WGS) entry which is preliminary data.</text>
</comment>
<dbReference type="PANTHER" id="PTHR43667:SF2">
    <property type="entry name" value="FATTY ACID C-METHYL TRANSFERASE"/>
    <property type="match status" value="1"/>
</dbReference>
<feature type="active site" evidence="6">
    <location>
        <position position="392"/>
    </location>
</feature>
<accession>V4R163</accession>
<dbReference type="InterPro" id="IPR029063">
    <property type="entry name" value="SAM-dependent_MTases_sf"/>
</dbReference>
<dbReference type="PIRSF" id="PIRSF003085">
    <property type="entry name" value="CMAS"/>
    <property type="match status" value="1"/>
</dbReference>
<proteinExistence type="inferred from homology"/>
<comment type="similarity">
    <text evidence="1">Belongs to the CFA/CMAS family.</text>
</comment>
<evidence type="ECO:0000313" key="7">
    <source>
        <dbReference type="EMBL" id="ESR25732.1"/>
    </source>
</evidence>
<dbReference type="AlphaFoldDB" id="V4R163"/>
<keyword evidence="3 7" id="KW-0808">Transferase</keyword>
<dbReference type="EMBL" id="AWXZ01000018">
    <property type="protein sequence ID" value="ESR25732.1"/>
    <property type="molecule type" value="Genomic_DNA"/>
</dbReference>
<name>V4R163_9HYPH</name>
<dbReference type="InterPro" id="IPR003333">
    <property type="entry name" value="CMAS"/>
</dbReference>
<dbReference type="PANTHER" id="PTHR43667">
    <property type="entry name" value="CYCLOPROPANE-FATTY-ACYL-PHOSPHOLIPID SYNTHASE"/>
    <property type="match status" value="1"/>
</dbReference>
<gene>
    <name evidence="7" type="ORF">N177_1565</name>
</gene>
<sequence>MTMRAIGNGEPRALGSLSRLATAAVVAAAGRYLGDFTPRGRLDIEVPDGRRFRFEGEPDLEAAVAFRSLKPLFNGVRRGQIGFAQSYIDRDIEADDLTTLLRFFLRNEARFEALGRGIFRVRLPDRLYHLMRDNSKRQARRNIEAHYDLSNEFYARWLDPGMTYSSAYFEDGANDLETAQREKYRRIAEAADLRAGDRVLEIGCGWGGFAETAAGEHDTHVRGITLSPAQLSYAQARLSKAGLDGRARLELRDYRDTAGTFDRIVSIEMIEAVGEAHWPTYFRTLSDRLKTRGTVAIQAITIGEPFFEGYRQGVDFIQRYIFPGGMLPTKTIIAEEARKAGLAVDGVDTFGQSYVRTLQEWRSRFEAAWPEISKLGFDETFRRKWEYYLSYCEAGFAEKVIDVGIYRLVKA</sequence>
<dbReference type="CDD" id="cd02440">
    <property type="entry name" value="AdoMet_MTases"/>
    <property type="match status" value="1"/>
</dbReference>
<dbReference type="eggNOG" id="COG2230">
    <property type="taxonomic scope" value="Bacteria"/>
</dbReference>
<reference evidence="7 8" key="1">
    <citation type="journal article" date="2014" name="Genome Announc.">
        <title>Draft Genome Sequence of Lutibaculum baratangense Strain AMV1T, Isolated from a Mud Volcano in Andamans, India.</title>
        <authorList>
            <person name="Singh A."/>
            <person name="Sreenivas A."/>
            <person name="Sathyanarayana Reddy G."/>
            <person name="Pinnaka A.K."/>
            <person name="Shivaji S."/>
        </authorList>
    </citation>
    <scope>NUCLEOTIDE SEQUENCE [LARGE SCALE GENOMIC DNA]</scope>
    <source>
        <strain evidence="7 8">AMV1</strain>
    </source>
</reference>
<evidence type="ECO:0000256" key="2">
    <source>
        <dbReference type="ARBA" id="ARBA00022603"/>
    </source>
</evidence>
<protein>
    <submittedName>
        <fullName evidence="7">Cyclopropane-fatty-acyl-phospholipid synthase, plant type</fullName>
        <ecNumber evidence="7">2.1.1.79</ecNumber>
    </submittedName>
</protein>
<dbReference type="SUPFAM" id="SSF53335">
    <property type="entry name" value="S-adenosyl-L-methionine-dependent methyltransferases"/>
    <property type="match status" value="1"/>
</dbReference>
<dbReference type="GO" id="GO:0032259">
    <property type="term" value="P:methylation"/>
    <property type="evidence" value="ECO:0007669"/>
    <property type="project" value="UniProtKB-KW"/>
</dbReference>
<evidence type="ECO:0000256" key="5">
    <source>
        <dbReference type="ARBA" id="ARBA00023098"/>
    </source>
</evidence>